<dbReference type="PRINTS" id="PR01005">
    <property type="entry name" value="FLGHOOKAP1"/>
</dbReference>
<protein>
    <recommendedName>
        <fullName evidence="4">Flagellar hook-associated protein 1</fullName>
    </recommendedName>
</protein>
<dbReference type="GO" id="GO:0044780">
    <property type="term" value="P:bacterial-type flagellum assembly"/>
    <property type="evidence" value="ECO:0007669"/>
    <property type="project" value="InterPro"/>
</dbReference>
<organism evidence="12 13">
    <name type="scientific">Paraburkholderia dinghuensis</name>
    <dbReference type="NCBI Taxonomy" id="2305225"/>
    <lineage>
        <taxon>Bacteria</taxon>
        <taxon>Pseudomonadati</taxon>
        <taxon>Pseudomonadota</taxon>
        <taxon>Betaproteobacteria</taxon>
        <taxon>Burkholderiales</taxon>
        <taxon>Burkholderiaceae</taxon>
        <taxon>Paraburkholderia</taxon>
    </lineage>
</organism>
<gene>
    <name evidence="12" type="primary">flgK</name>
    <name evidence="12" type="ORF">D1Y85_12610</name>
</gene>
<dbReference type="PANTHER" id="PTHR30033">
    <property type="entry name" value="FLAGELLAR HOOK-ASSOCIATED PROTEIN 1"/>
    <property type="match status" value="1"/>
</dbReference>
<keyword evidence="12" id="KW-0282">Flagellum</keyword>
<evidence type="ECO:0000256" key="6">
    <source>
        <dbReference type="ARBA" id="ARBA00023143"/>
    </source>
</evidence>
<dbReference type="Pfam" id="PF22638">
    <property type="entry name" value="FlgK_D1"/>
    <property type="match status" value="1"/>
</dbReference>
<dbReference type="Pfam" id="PF06429">
    <property type="entry name" value="Flg_bbr_C"/>
    <property type="match status" value="1"/>
</dbReference>
<dbReference type="InterPro" id="IPR049119">
    <property type="entry name" value="FlgK_D2-like"/>
</dbReference>
<dbReference type="Pfam" id="PF21158">
    <property type="entry name" value="flgK_1st_1"/>
    <property type="match status" value="1"/>
</dbReference>
<dbReference type="InterPro" id="IPR010930">
    <property type="entry name" value="Flg_bb/hook_C_dom"/>
</dbReference>
<dbReference type="EMBL" id="RQIS01000008">
    <property type="protein sequence ID" value="RQH06024.1"/>
    <property type="molecule type" value="Genomic_DNA"/>
</dbReference>
<dbReference type="GO" id="GO:0009424">
    <property type="term" value="C:bacterial-type flagellum hook"/>
    <property type="evidence" value="ECO:0007669"/>
    <property type="project" value="InterPro"/>
</dbReference>
<evidence type="ECO:0000259" key="11">
    <source>
        <dbReference type="Pfam" id="PF22638"/>
    </source>
</evidence>
<evidence type="ECO:0000256" key="5">
    <source>
        <dbReference type="ARBA" id="ARBA00022525"/>
    </source>
</evidence>
<dbReference type="InterPro" id="IPR049474">
    <property type="entry name" value="FlgK_D3"/>
</dbReference>
<comment type="subcellular location">
    <subcellularLocation>
        <location evidence="1">Bacterial flagellum</location>
    </subcellularLocation>
    <subcellularLocation>
        <location evidence="2">Secreted</location>
    </subcellularLocation>
</comment>
<dbReference type="InterPro" id="IPR053927">
    <property type="entry name" value="FlgK_helical"/>
</dbReference>
<dbReference type="Pfam" id="PF21159">
    <property type="entry name" value="FlgK_2nd"/>
    <property type="match status" value="1"/>
</dbReference>
<dbReference type="GO" id="GO:0005576">
    <property type="term" value="C:extracellular region"/>
    <property type="evidence" value="ECO:0007669"/>
    <property type="project" value="UniProtKB-SubCell"/>
</dbReference>
<keyword evidence="6" id="KW-0975">Bacterial flagellum</keyword>
<proteinExistence type="inferred from homology"/>
<keyword evidence="12" id="KW-0969">Cilium</keyword>
<evidence type="ECO:0000313" key="12">
    <source>
        <dbReference type="EMBL" id="RQH06024.1"/>
    </source>
</evidence>
<name>A0A3N6MPZ1_9BURK</name>
<dbReference type="InterPro" id="IPR002371">
    <property type="entry name" value="FlgK"/>
</dbReference>
<reference evidence="12 13" key="1">
    <citation type="submission" date="2018-11" db="EMBL/GenBank/DDBJ databases">
        <title>Paraburkholderia sp. DHOA04, isolated from soil.</title>
        <authorList>
            <person name="Gao Z.-H."/>
            <person name="Qiu L.-H."/>
            <person name="Fu J.-C."/>
        </authorList>
    </citation>
    <scope>NUCLEOTIDE SEQUENCE [LARGE SCALE GENOMIC DNA]</scope>
    <source>
        <strain evidence="12 13">DHOA04</strain>
    </source>
</reference>
<evidence type="ECO:0000256" key="2">
    <source>
        <dbReference type="ARBA" id="ARBA00004613"/>
    </source>
</evidence>
<feature type="domain" description="Flagellar basal-body/hook protein C-terminal" evidence="8">
    <location>
        <begin position="633"/>
        <end position="669"/>
    </location>
</feature>
<evidence type="ECO:0000259" key="8">
    <source>
        <dbReference type="Pfam" id="PF06429"/>
    </source>
</evidence>
<dbReference type="PANTHER" id="PTHR30033:SF1">
    <property type="entry name" value="FLAGELLAR HOOK-ASSOCIATED PROTEIN 1"/>
    <property type="match status" value="1"/>
</dbReference>
<dbReference type="AlphaFoldDB" id="A0A3N6MPZ1"/>
<comment type="caution">
    <text evidence="12">The sequence shown here is derived from an EMBL/GenBank/DDBJ whole genome shotgun (WGS) entry which is preliminary data.</text>
</comment>
<evidence type="ECO:0000313" key="13">
    <source>
        <dbReference type="Proteomes" id="UP000272778"/>
    </source>
</evidence>
<evidence type="ECO:0000259" key="9">
    <source>
        <dbReference type="Pfam" id="PF21158"/>
    </source>
</evidence>
<feature type="coiled-coil region" evidence="7">
    <location>
        <begin position="163"/>
        <end position="190"/>
    </location>
</feature>
<evidence type="ECO:0000256" key="1">
    <source>
        <dbReference type="ARBA" id="ARBA00004365"/>
    </source>
</evidence>
<keyword evidence="5" id="KW-0964">Secreted</keyword>
<keyword evidence="13" id="KW-1185">Reference proteome</keyword>
<dbReference type="OrthoDB" id="9802553at2"/>
<dbReference type="SUPFAM" id="SSF64518">
    <property type="entry name" value="Phase 1 flagellin"/>
    <property type="match status" value="2"/>
</dbReference>
<dbReference type="NCBIfam" id="TIGR02492">
    <property type="entry name" value="flgK_ends"/>
    <property type="match status" value="1"/>
</dbReference>
<keyword evidence="7" id="KW-0175">Coiled coil</keyword>
<keyword evidence="12" id="KW-0966">Cell projection</keyword>
<feature type="domain" description="Flagellar hook-associated protein 1 D3" evidence="10">
    <location>
        <begin position="443"/>
        <end position="563"/>
    </location>
</feature>
<dbReference type="Proteomes" id="UP000272778">
    <property type="component" value="Unassembled WGS sequence"/>
</dbReference>
<accession>A0A3N6MPZ1</accession>
<dbReference type="GO" id="GO:0005198">
    <property type="term" value="F:structural molecule activity"/>
    <property type="evidence" value="ECO:0007669"/>
    <property type="project" value="InterPro"/>
</dbReference>
<dbReference type="RefSeq" id="WP_124151400.1">
    <property type="nucleotide sequence ID" value="NZ_RQIS01000008.1"/>
</dbReference>
<comment type="similarity">
    <text evidence="3">Belongs to the flagella basal body rod proteins family.</text>
</comment>
<sequence>MTTNIFSIGLSGLQAANLGIATSSENISNSTTAGYTVESPVYAETNGQNMGSGYLGNGVSTTTIQRAYSQYLTTQLNNATSTNSSLTASQTLAQQLANLVGSPTSGIATSISGFFSGLQNVANAPADTATRQTALSDAQTLADQLNSAGQQYDSMRTSVNTQITEAVTQINSYSKQIAQLNAQITAASSSGQQPLQLEDQRDQTVANLSKLVGVQVVQNSGGYSLFLGNGQPLVVSTQSYNLTTAPSNTNPADLTVEWAGLPGTTAAPQQLGSGAIQGGTLGGLTSFLTQTLDPAEAQLGAIATSFAAQVNGQNALGINLAGAAGTALFNVNSALVTGYANNTGNAALSVTLTNPTTPTTDNYALSYNGGTYTLTDVTTSTVVGTTTTAPSAGTPFVAGGLSITATSGAMNSGDTYSIEPTMGALNGFSVATTNPADIAAASPVLVSASTSNAGTATVTQGTVTSGYAVPATPLTLTYTAPATGTVGTLSGFPANAIVTVTVPGQLPVQTTMSAGPPAVTSVNYDSSTGATISVTGPTTTGLTNVSFTMSGAPANNDTFTIAANTSGSQDGRNALAISNLTSSTVLNGTTTLTSAYANYVNSIGNTATLLQASSTSQQSLVTQLTSQQQSVQGVNLDEEAAKLMQYQQLYQANSKVIQTAASLFQTLIGIFQ</sequence>
<evidence type="ECO:0000256" key="3">
    <source>
        <dbReference type="ARBA" id="ARBA00009677"/>
    </source>
</evidence>
<feature type="domain" description="Flagellar hook-associated protein 1 D2-like" evidence="9">
    <location>
        <begin position="340"/>
        <end position="420"/>
    </location>
</feature>
<feature type="domain" description="Flagellar hook-associated protein FlgK helical" evidence="11">
    <location>
        <begin position="94"/>
        <end position="329"/>
    </location>
</feature>
<evidence type="ECO:0000259" key="10">
    <source>
        <dbReference type="Pfam" id="PF21159"/>
    </source>
</evidence>
<evidence type="ECO:0000256" key="4">
    <source>
        <dbReference type="ARBA" id="ARBA00016244"/>
    </source>
</evidence>
<evidence type="ECO:0000256" key="7">
    <source>
        <dbReference type="SAM" id="Coils"/>
    </source>
</evidence>